<gene>
    <name evidence="2" type="ORF">HID58_063255</name>
</gene>
<keyword evidence="1" id="KW-1133">Transmembrane helix</keyword>
<protein>
    <submittedName>
        <fullName evidence="2">Uncharacterized protein</fullName>
    </submittedName>
</protein>
<name>A0ABQ8A3Q8_BRANA</name>
<evidence type="ECO:0000313" key="2">
    <source>
        <dbReference type="EMBL" id="KAH0887159.1"/>
    </source>
</evidence>
<dbReference type="Proteomes" id="UP000824890">
    <property type="component" value="Unassembled WGS sequence"/>
</dbReference>
<accession>A0ABQ8A3Q8</accession>
<proteinExistence type="predicted"/>
<keyword evidence="1" id="KW-0472">Membrane</keyword>
<feature type="transmembrane region" description="Helical" evidence="1">
    <location>
        <begin position="35"/>
        <end position="53"/>
    </location>
</feature>
<comment type="caution">
    <text evidence="2">The sequence shown here is derived from an EMBL/GenBank/DDBJ whole genome shotgun (WGS) entry which is preliminary data.</text>
</comment>
<keyword evidence="3" id="KW-1185">Reference proteome</keyword>
<dbReference type="EMBL" id="JAGKQM010000014">
    <property type="protein sequence ID" value="KAH0887159.1"/>
    <property type="molecule type" value="Genomic_DNA"/>
</dbReference>
<feature type="non-terminal residue" evidence="2">
    <location>
        <position position="60"/>
    </location>
</feature>
<sequence>MFWTVESLFYNPVWHFIVGTWETVVYSPVLDLDRWTIPIVCIIALSVIYWRCYEKRKHGS</sequence>
<keyword evidence="1" id="KW-0812">Transmembrane</keyword>
<evidence type="ECO:0000313" key="3">
    <source>
        <dbReference type="Proteomes" id="UP000824890"/>
    </source>
</evidence>
<organism evidence="2 3">
    <name type="scientific">Brassica napus</name>
    <name type="common">Rape</name>
    <dbReference type="NCBI Taxonomy" id="3708"/>
    <lineage>
        <taxon>Eukaryota</taxon>
        <taxon>Viridiplantae</taxon>
        <taxon>Streptophyta</taxon>
        <taxon>Embryophyta</taxon>
        <taxon>Tracheophyta</taxon>
        <taxon>Spermatophyta</taxon>
        <taxon>Magnoliopsida</taxon>
        <taxon>eudicotyledons</taxon>
        <taxon>Gunneridae</taxon>
        <taxon>Pentapetalae</taxon>
        <taxon>rosids</taxon>
        <taxon>malvids</taxon>
        <taxon>Brassicales</taxon>
        <taxon>Brassicaceae</taxon>
        <taxon>Brassiceae</taxon>
        <taxon>Brassica</taxon>
    </lineage>
</organism>
<reference evidence="2 3" key="1">
    <citation type="submission" date="2021-05" db="EMBL/GenBank/DDBJ databases">
        <title>Genome Assembly of Synthetic Allotetraploid Brassica napus Reveals Homoeologous Exchanges between Subgenomes.</title>
        <authorList>
            <person name="Davis J.T."/>
        </authorList>
    </citation>
    <scope>NUCLEOTIDE SEQUENCE [LARGE SCALE GENOMIC DNA]</scope>
    <source>
        <strain evidence="3">cv. Da-Ae</strain>
        <tissue evidence="2">Seedling</tissue>
    </source>
</reference>
<evidence type="ECO:0000256" key="1">
    <source>
        <dbReference type="SAM" id="Phobius"/>
    </source>
</evidence>